<keyword evidence="9" id="KW-1185">Reference proteome</keyword>
<organism evidence="8 9">
    <name type="scientific">Paracoccus onubensis</name>
    <dbReference type="NCBI Taxonomy" id="1675788"/>
    <lineage>
        <taxon>Bacteria</taxon>
        <taxon>Pseudomonadati</taxon>
        <taxon>Pseudomonadota</taxon>
        <taxon>Alphaproteobacteria</taxon>
        <taxon>Rhodobacterales</taxon>
        <taxon>Paracoccaceae</taxon>
        <taxon>Paracoccus</taxon>
    </lineage>
</organism>
<dbReference type="PROSITE" id="PS51007">
    <property type="entry name" value="CYTC"/>
    <property type="match status" value="1"/>
</dbReference>
<dbReference type="InterPro" id="IPR009056">
    <property type="entry name" value="Cyt_c-like_dom"/>
</dbReference>
<gene>
    <name evidence="8" type="ORF">D3P04_21645</name>
</gene>
<evidence type="ECO:0000256" key="5">
    <source>
        <dbReference type="ARBA" id="ARBA00023004"/>
    </source>
</evidence>
<protein>
    <submittedName>
        <fullName evidence="8">Cytochrome C</fullName>
    </submittedName>
</protein>
<comment type="caution">
    <text evidence="8">The sequence shown here is derived from an EMBL/GenBank/DDBJ whole genome shotgun (WGS) entry which is preliminary data.</text>
</comment>
<dbReference type="Gene3D" id="1.10.760.10">
    <property type="entry name" value="Cytochrome c-like domain"/>
    <property type="match status" value="1"/>
</dbReference>
<dbReference type="PANTHER" id="PTHR11961">
    <property type="entry name" value="CYTOCHROME C"/>
    <property type="match status" value="1"/>
</dbReference>
<keyword evidence="1" id="KW-0813">Transport</keyword>
<evidence type="ECO:0000256" key="4">
    <source>
        <dbReference type="ARBA" id="ARBA00022982"/>
    </source>
</evidence>
<dbReference type="Pfam" id="PF00034">
    <property type="entry name" value="Cytochrom_C"/>
    <property type="match status" value="1"/>
</dbReference>
<keyword evidence="3 6" id="KW-0479">Metal-binding</keyword>
<dbReference type="GO" id="GO:0009055">
    <property type="term" value="F:electron transfer activity"/>
    <property type="evidence" value="ECO:0007669"/>
    <property type="project" value="InterPro"/>
</dbReference>
<dbReference type="GO" id="GO:0046872">
    <property type="term" value="F:metal ion binding"/>
    <property type="evidence" value="ECO:0007669"/>
    <property type="project" value="UniProtKB-KW"/>
</dbReference>
<dbReference type="Proteomes" id="UP000284202">
    <property type="component" value="Unassembled WGS sequence"/>
</dbReference>
<dbReference type="EMBL" id="QZCG01000020">
    <property type="protein sequence ID" value="RJE82098.1"/>
    <property type="molecule type" value="Genomic_DNA"/>
</dbReference>
<reference evidence="9" key="1">
    <citation type="submission" date="2018-09" db="EMBL/GenBank/DDBJ databases">
        <title>Acidovorax cavernicola nov. sp. isolated from Gruta de las Maravillas (Aracena, Spain).</title>
        <authorList>
            <person name="Jurado V."/>
            <person name="Gutierrez-Patricio S."/>
            <person name="Gonzalez-Pimentel J.L."/>
            <person name="Miller A.Z."/>
            <person name="Laiz L."/>
            <person name="Saiz-Jimenez C."/>
        </authorList>
    </citation>
    <scope>NUCLEOTIDE SEQUENCE [LARGE SCALE GENOMIC DNA]</scope>
    <source>
        <strain evidence="9">1011MAR3C25</strain>
    </source>
</reference>
<dbReference type="AlphaFoldDB" id="A0A418SMB0"/>
<keyword evidence="2 6" id="KW-0349">Heme</keyword>
<dbReference type="InterPro" id="IPR036909">
    <property type="entry name" value="Cyt_c-like_dom_sf"/>
</dbReference>
<evidence type="ECO:0000256" key="6">
    <source>
        <dbReference type="PROSITE-ProRule" id="PRU00433"/>
    </source>
</evidence>
<dbReference type="PRINTS" id="PR00604">
    <property type="entry name" value="CYTCHRMECIAB"/>
</dbReference>
<dbReference type="OrthoDB" id="9805828at2"/>
<evidence type="ECO:0000256" key="1">
    <source>
        <dbReference type="ARBA" id="ARBA00022448"/>
    </source>
</evidence>
<accession>A0A418SMB0</accession>
<evidence type="ECO:0000313" key="9">
    <source>
        <dbReference type="Proteomes" id="UP000284202"/>
    </source>
</evidence>
<evidence type="ECO:0000256" key="3">
    <source>
        <dbReference type="ARBA" id="ARBA00022723"/>
    </source>
</evidence>
<feature type="domain" description="Cytochrome c" evidence="7">
    <location>
        <begin position="17"/>
        <end position="114"/>
    </location>
</feature>
<dbReference type="InterPro" id="IPR002327">
    <property type="entry name" value="Cyt_c_1A/1B"/>
</dbReference>
<evidence type="ECO:0000313" key="8">
    <source>
        <dbReference type="EMBL" id="RJE82098.1"/>
    </source>
</evidence>
<keyword evidence="4" id="KW-0249">Electron transport</keyword>
<keyword evidence="5 6" id="KW-0408">Iron</keyword>
<evidence type="ECO:0000259" key="7">
    <source>
        <dbReference type="PROSITE" id="PS51007"/>
    </source>
</evidence>
<sequence>MPIASASETIEVKGYTGISQRGSQIYAQICSSCHSPDNNLVGPAHRGVFGRAAGKVEGYDYSPALGMSDIVWTADSLFDWLGDPDDFVLGSKMYVSLDDPQQRADVIAYLMTLK</sequence>
<dbReference type="GO" id="GO:0020037">
    <property type="term" value="F:heme binding"/>
    <property type="evidence" value="ECO:0007669"/>
    <property type="project" value="InterPro"/>
</dbReference>
<evidence type="ECO:0000256" key="2">
    <source>
        <dbReference type="ARBA" id="ARBA00022617"/>
    </source>
</evidence>
<dbReference type="SUPFAM" id="SSF46626">
    <property type="entry name" value="Cytochrome c"/>
    <property type="match status" value="1"/>
</dbReference>
<name>A0A418SMB0_9RHOB</name>
<proteinExistence type="predicted"/>